<dbReference type="InterPro" id="IPR041373">
    <property type="entry name" value="RT_RNaseH"/>
</dbReference>
<keyword evidence="9" id="KW-1185">Reference proteome</keyword>
<feature type="domain" description="Integrase catalytic" evidence="7">
    <location>
        <begin position="277"/>
        <end position="407"/>
    </location>
</feature>
<keyword evidence="4" id="KW-0255">Endonuclease</keyword>
<dbReference type="AlphaFoldDB" id="A0A5J4NH32"/>
<name>A0A5J4NH32_9TREM</name>
<dbReference type="InterPro" id="IPR043502">
    <property type="entry name" value="DNA/RNA_pol_sf"/>
</dbReference>
<dbReference type="SUPFAM" id="SSF56672">
    <property type="entry name" value="DNA/RNA polymerases"/>
    <property type="match status" value="1"/>
</dbReference>
<gene>
    <name evidence="8" type="ORF">DEA37_0005729</name>
</gene>
<dbReference type="EMBL" id="QNGE01002863">
    <property type="protein sequence ID" value="KAA3674867.1"/>
    <property type="molecule type" value="Genomic_DNA"/>
</dbReference>
<dbReference type="Pfam" id="PF00665">
    <property type="entry name" value="rve"/>
    <property type="match status" value="1"/>
</dbReference>
<evidence type="ECO:0000256" key="5">
    <source>
        <dbReference type="ARBA" id="ARBA00022801"/>
    </source>
</evidence>
<dbReference type="PANTHER" id="PTHR37984:SF5">
    <property type="entry name" value="PROTEIN NYNRIN-LIKE"/>
    <property type="match status" value="1"/>
</dbReference>
<dbReference type="PROSITE" id="PS50994">
    <property type="entry name" value="INTEGRASE"/>
    <property type="match status" value="1"/>
</dbReference>
<keyword evidence="6" id="KW-0695">RNA-directed DNA polymerase</keyword>
<protein>
    <recommendedName>
        <fullName evidence="7">Integrase catalytic domain-containing protein</fullName>
    </recommendedName>
</protein>
<dbReference type="InterPro" id="IPR012337">
    <property type="entry name" value="RNaseH-like_sf"/>
</dbReference>
<dbReference type="InterPro" id="IPR001584">
    <property type="entry name" value="Integrase_cat-core"/>
</dbReference>
<dbReference type="GO" id="GO:0015074">
    <property type="term" value="P:DNA integration"/>
    <property type="evidence" value="ECO:0007669"/>
    <property type="project" value="InterPro"/>
</dbReference>
<dbReference type="SUPFAM" id="SSF53098">
    <property type="entry name" value="Ribonuclease H-like"/>
    <property type="match status" value="1"/>
</dbReference>
<proteinExistence type="predicted"/>
<evidence type="ECO:0000256" key="2">
    <source>
        <dbReference type="ARBA" id="ARBA00022695"/>
    </source>
</evidence>
<sequence>MLSSALLLTHYNPSLPIVLAANASNYGVGAVISHIFPDGSEKAIAHASLTLSPAEKNHGQIEKESLAVIFAVKKFHKLLCSRHFSLLTDHKPLLSVFGSKTGIPVDSANRLQRWATILLGYDFSIDYCRTEDFGQVDGLSRLISNHQVPEYDTVIASLSFENDVRRQLKDAIRGIPVTADDIRNATAEDPAIVQVMEYGRTRWPNFTLSGEIHQLFLRRESLTVVDSSLIRPNESDCTRVCVLDGRGRPYLGVGQAFPKCQQAAKLPKKQDPVPWDLPKGPWSRIHLDFAGPINRVMYLVLVDAYSEWPEIVPLHSATSSTNIAAQRKIFSQHDFPEILVLDNGSQSSSAQFRDFCSRSNSQHVFSPPYRPQSNSQVERFVDTLKRALLKSRGKGMMDEILQTFLLV</sequence>
<keyword evidence="2" id="KW-0548">Nucleotidyltransferase</keyword>
<dbReference type="PANTHER" id="PTHR37984">
    <property type="entry name" value="PROTEIN CBG26694"/>
    <property type="match status" value="1"/>
</dbReference>
<keyword evidence="5" id="KW-0378">Hydrolase</keyword>
<keyword evidence="1" id="KW-0808">Transferase</keyword>
<dbReference type="Proteomes" id="UP000324629">
    <property type="component" value="Unassembled WGS sequence"/>
</dbReference>
<organism evidence="8 9">
    <name type="scientific">Paragonimus westermani</name>
    <dbReference type="NCBI Taxonomy" id="34504"/>
    <lineage>
        <taxon>Eukaryota</taxon>
        <taxon>Metazoa</taxon>
        <taxon>Spiralia</taxon>
        <taxon>Lophotrochozoa</taxon>
        <taxon>Platyhelminthes</taxon>
        <taxon>Trematoda</taxon>
        <taxon>Digenea</taxon>
        <taxon>Plagiorchiida</taxon>
        <taxon>Troglotremata</taxon>
        <taxon>Troglotrematidae</taxon>
        <taxon>Paragonimus</taxon>
    </lineage>
</organism>
<dbReference type="Gene3D" id="3.30.420.10">
    <property type="entry name" value="Ribonuclease H-like superfamily/Ribonuclease H"/>
    <property type="match status" value="1"/>
</dbReference>
<dbReference type="GO" id="GO:0003676">
    <property type="term" value="F:nucleic acid binding"/>
    <property type="evidence" value="ECO:0007669"/>
    <property type="project" value="InterPro"/>
</dbReference>
<evidence type="ECO:0000313" key="9">
    <source>
        <dbReference type="Proteomes" id="UP000324629"/>
    </source>
</evidence>
<comment type="caution">
    <text evidence="8">The sequence shown here is derived from an EMBL/GenBank/DDBJ whole genome shotgun (WGS) entry which is preliminary data.</text>
</comment>
<reference evidence="8 9" key="1">
    <citation type="journal article" date="2019" name="Gigascience">
        <title>Whole-genome sequence of the oriental lung fluke Paragonimus westermani.</title>
        <authorList>
            <person name="Oey H."/>
            <person name="Zakrzewski M."/>
            <person name="Narain K."/>
            <person name="Devi K.R."/>
            <person name="Agatsuma T."/>
            <person name="Nawaratna S."/>
            <person name="Gobert G.N."/>
            <person name="Jones M.K."/>
            <person name="Ragan M.A."/>
            <person name="McManus D.P."/>
            <person name="Krause L."/>
        </authorList>
    </citation>
    <scope>NUCLEOTIDE SEQUENCE [LARGE SCALE GENOMIC DNA]</scope>
    <source>
        <strain evidence="8 9">IND2009</strain>
    </source>
</reference>
<evidence type="ECO:0000256" key="3">
    <source>
        <dbReference type="ARBA" id="ARBA00022722"/>
    </source>
</evidence>
<evidence type="ECO:0000259" key="7">
    <source>
        <dbReference type="PROSITE" id="PS50994"/>
    </source>
</evidence>
<dbReference type="InterPro" id="IPR050951">
    <property type="entry name" value="Retrovirus_Pol_polyprotein"/>
</dbReference>
<evidence type="ECO:0000256" key="4">
    <source>
        <dbReference type="ARBA" id="ARBA00022759"/>
    </source>
</evidence>
<keyword evidence="3" id="KW-0540">Nuclease</keyword>
<evidence type="ECO:0000256" key="6">
    <source>
        <dbReference type="ARBA" id="ARBA00022918"/>
    </source>
</evidence>
<evidence type="ECO:0000256" key="1">
    <source>
        <dbReference type="ARBA" id="ARBA00022679"/>
    </source>
</evidence>
<dbReference type="GO" id="GO:0004519">
    <property type="term" value="F:endonuclease activity"/>
    <property type="evidence" value="ECO:0007669"/>
    <property type="project" value="UniProtKB-KW"/>
</dbReference>
<dbReference type="CDD" id="cd09274">
    <property type="entry name" value="RNase_HI_RT_Ty3"/>
    <property type="match status" value="1"/>
</dbReference>
<dbReference type="GO" id="GO:0003964">
    <property type="term" value="F:RNA-directed DNA polymerase activity"/>
    <property type="evidence" value="ECO:0007669"/>
    <property type="project" value="UniProtKB-KW"/>
</dbReference>
<accession>A0A5J4NH32</accession>
<dbReference type="GO" id="GO:0016787">
    <property type="term" value="F:hydrolase activity"/>
    <property type="evidence" value="ECO:0007669"/>
    <property type="project" value="UniProtKB-KW"/>
</dbReference>
<dbReference type="InterPro" id="IPR036397">
    <property type="entry name" value="RNaseH_sf"/>
</dbReference>
<evidence type="ECO:0000313" key="8">
    <source>
        <dbReference type="EMBL" id="KAA3674867.1"/>
    </source>
</evidence>
<dbReference type="Pfam" id="PF17917">
    <property type="entry name" value="RT_RNaseH"/>
    <property type="match status" value="1"/>
</dbReference>